<feature type="signal peptide" evidence="1">
    <location>
        <begin position="1"/>
        <end position="26"/>
    </location>
</feature>
<dbReference type="Pfam" id="PF00578">
    <property type="entry name" value="AhpC-TSA"/>
    <property type="match status" value="1"/>
</dbReference>
<dbReference type="InterPro" id="IPR047262">
    <property type="entry name" value="PRX-like1"/>
</dbReference>
<protein>
    <submittedName>
        <fullName evidence="3">Peroxiredoxin</fullName>
    </submittedName>
</protein>
<name>A0A4R6UC96_9BURK</name>
<dbReference type="GO" id="GO:0016209">
    <property type="term" value="F:antioxidant activity"/>
    <property type="evidence" value="ECO:0007669"/>
    <property type="project" value="InterPro"/>
</dbReference>
<dbReference type="SUPFAM" id="SSF52833">
    <property type="entry name" value="Thioredoxin-like"/>
    <property type="match status" value="1"/>
</dbReference>
<dbReference type="PROSITE" id="PS51352">
    <property type="entry name" value="THIOREDOXIN_2"/>
    <property type="match status" value="1"/>
</dbReference>
<evidence type="ECO:0000313" key="4">
    <source>
        <dbReference type="Proteomes" id="UP000295510"/>
    </source>
</evidence>
<dbReference type="RefSeq" id="WP_133595902.1">
    <property type="nucleotide sequence ID" value="NZ_SNYL01000003.1"/>
</dbReference>
<dbReference type="GO" id="GO:0016491">
    <property type="term" value="F:oxidoreductase activity"/>
    <property type="evidence" value="ECO:0007669"/>
    <property type="project" value="InterPro"/>
</dbReference>
<dbReference type="Gene3D" id="3.40.30.10">
    <property type="entry name" value="Glutaredoxin"/>
    <property type="match status" value="1"/>
</dbReference>
<keyword evidence="4" id="KW-1185">Reference proteome</keyword>
<dbReference type="Proteomes" id="UP000295510">
    <property type="component" value="Unassembled WGS sequence"/>
</dbReference>
<evidence type="ECO:0000259" key="2">
    <source>
        <dbReference type="PROSITE" id="PS51352"/>
    </source>
</evidence>
<dbReference type="AlphaFoldDB" id="A0A4R6UC96"/>
<organism evidence="3 4">
    <name type="scientific">Tepidicella xavieri</name>
    <dbReference type="NCBI Taxonomy" id="360241"/>
    <lineage>
        <taxon>Bacteria</taxon>
        <taxon>Pseudomonadati</taxon>
        <taxon>Pseudomonadota</taxon>
        <taxon>Betaproteobacteria</taxon>
        <taxon>Burkholderiales</taxon>
        <taxon>Tepidicella</taxon>
    </lineage>
</organism>
<dbReference type="InterPro" id="IPR000866">
    <property type="entry name" value="AhpC/TSA"/>
</dbReference>
<dbReference type="PANTHER" id="PTHR43640">
    <property type="entry name" value="OS07G0260300 PROTEIN"/>
    <property type="match status" value="1"/>
</dbReference>
<evidence type="ECO:0000313" key="3">
    <source>
        <dbReference type="EMBL" id="TDQ44298.1"/>
    </source>
</evidence>
<dbReference type="EMBL" id="SNYL01000003">
    <property type="protein sequence ID" value="TDQ44298.1"/>
    <property type="molecule type" value="Genomic_DNA"/>
</dbReference>
<proteinExistence type="predicted"/>
<reference evidence="3 4" key="1">
    <citation type="submission" date="2019-03" db="EMBL/GenBank/DDBJ databases">
        <title>Genomic Encyclopedia of Type Strains, Phase IV (KMG-IV): sequencing the most valuable type-strain genomes for metagenomic binning, comparative biology and taxonomic classification.</title>
        <authorList>
            <person name="Goeker M."/>
        </authorList>
    </citation>
    <scope>NUCLEOTIDE SEQUENCE [LARGE SCALE GENOMIC DNA]</scope>
    <source>
        <strain evidence="3 4">DSM 19605</strain>
    </source>
</reference>
<feature type="domain" description="Thioredoxin" evidence="2">
    <location>
        <begin position="27"/>
        <end position="185"/>
    </location>
</feature>
<dbReference type="CDD" id="cd02969">
    <property type="entry name" value="PRX_like1"/>
    <property type="match status" value="1"/>
</dbReference>
<sequence length="205" mass="22542">MQRRVFSLGLMSTAAAPLWWSQPAWAAQIGQAAPAFSLSDTQGRRVSLADFKGRPVVLEWLNPGCPFVRKHYQGNMQGLQREYTGRGVAWLAINSTEPASVDYMAPATLAQWMREQQAAATAVLMDEDGRTGRAYGARVTPHMYIIDAEGMLRYAGAIDSIPSARVSDIERATNYVRQGLDELLAGRPLSVSTNQPYGCTIKYKA</sequence>
<keyword evidence="1" id="KW-0732">Signal</keyword>
<comment type="caution">
    <text evidence="3">The sequence shown here is derived from an EMBL/GenBank/DDBJ whole genome shotgun (WGS) entry which is preliminary data.</text>
</comment>
<evidence type="ECO:0000256" key="1">
    <source>
        <dbReference type="SAM" id="SignalP"/>
    </source>
</evidence>
<dbReference type="InterPro" id="IPR036249">
    <property type="entry name" value="Thioredoxin-like_sf"/>
</dbReference>
<accession>A0A4R6UC96</accession>
<feature type="chain" id="PRO_5020573732" evidence="1">
    <location>
        <begin position="27"/>
        <end position="205"/>
    </location>
</feature>
<dbReference type="OrthoDB" id="9781543at2"/>
<dbReference type="InterPro" id="IPR013766">
    <property type="entry name" value="Thioredoxin_domain"/>
</dbReference>
<gene>
    <name evidence="3" type="ORF">DFR43_10342</name>
</gene>
<dbReference type="PANTHER" id="PTHR43640:SF1">
    <property type="entry name" value="THIOREDOXIN-DEPENDENT PEROXIREDOXIN"/>
    <property type="match status" value="1"/>
</dbReference>